<dbReference type="InterPro" id="IPR001810">
    <property type="entry name" value="F-box_dom"/>
</dbReference>
<accession>A0A6D2L337</accession>
<reference evidence="2" key="1">
    <citation type="submission" date="2020-01" db="EMBL/GenBank/DDBJ databases">
        <authorList>
            <person name="Mishra B."/>
        </authorList>
    </citation>
    <scope>NUCLEOTIDE SEQUENCE [LARGE SCALE GENOMIC DNA]</scope>
</reference>
<dbReference type="Pfam" id="PF00646">
    <property type="entry name" value="F-box"/>
    <property type="match status" value="1"/>
</dbReference>
<dbReference type="SMART" id="SM00579">
    <property type="entry name" value="FBD"/>
    <property type="match status" value="1"/>
</dbReference>
<dbReference type="InterPro" id="IPR006566">
    <property type="entry name" value="FBD"/>
</dbReference>
<dbReference type="PANTHER" id="PTHR31900:SF25">
    <property type="entry name" value="FBD DOMAIN-CONTAINING PROTEIN"/>
    <property type="match status" value="1"/>
</dbReference>
<feature type="domain" description="FBD" evidence="1">
    <location>
        <begin position="325"/>
        <end position="399"/>
    </location>
</feature>
<proteinExistence type="predicted"/>
<organism evidence="2 3">
    <name type="scientific">Microthlaspi erraticum</name>
    <dbReference type="NCBI Taxonomy" id="1685480"/>
    <lineage>
        <taxon>Eukaryota</taxon>
        <taxon>Viridiplantae</taxon>
        <taxon>Streptophyta</taxon>
        <taxon>Embryophyta</taxon>
        <taxon>Tracheophyta</taxon>
        <taxon>Spermatophyta</taxon>
        <taxon>Magnoliopsida</taxon>
        <taxon>eudicotyledons</taxon>
        <taxon>Gunneridae</taxon>
        <taxon>Pentapetalae</taxon>
        <taxon>rosids</taxon>
        <taxon>malvids</taxon>
        <taxon>Brassicales</taxon>
        <taxon>Brassicaceae</taxon>
        <taxon>Coluteocarpeae</taxon>
        <taxon>Microthlaspi</taxon>
    </lineage>
</organism>
<name>A0A6D2L337_9BRAS</name>
<sequence>MSLRPTDMIKSLELSGQDLSRPSSLAEEDEDKISLLPESLICHILSFLTTDEAVFTSVLSSTWRYLWKRVPKLELESSDFPNDEACVDFIDKFLNVQSLLEFSLCIDSDGSKNDASLYEFCLGKWIKRKIHYFEVLCHRNTKIPIKLPPCEALGCLSLNDTSSCVLDTPRLEYLSLIDNNFKSLNIISMSDSVEVFIDVDFKLMHHDLSERNIIHNLLSNFSAIGDMTISWTTLKLIHGLRHTNPLPKFRYLTCLHATMSLDASPELLPIVLESCPNLKRLTLVVTCFKHFGNIMRWIRLRRLENFVMDDDPEGVATILSNVLPYCLVCSLEYVTIRSPITDKATTRKLVRYFLGNATSLKNLVLRLSVFYGEKPHNFDRVKQYFDSPRRSHLCHFEVIWD</sequence>
<evidence type="ECO:0000259" key="1">
    <source>
        <dbReference type="SMART" id="SM00579"/>
    </source>
</evidence>
<comment type="caution">
    <text evidence="2">The sequence shown here is derived from an EMBL/GenBank/DDBJ whole genome shotgun (WGS) entry which is preliminary data.</text>
</comment>
<dbReference type="PANTHER" id="PTHR31900">
    <property type="entry name" value="F-BOX/RNI SUPERFAMILY PROTEIN-RELATED"/>
    <property type="match status" value="1"/>
</dbReference>
<gene>
    <name evidence="2" type="ORF">MERR_LOCUS41635</name>
</gene>
<dbReference type="CDD" id="cd22160">
    <property type="entry name" value="F-box_AtFBL13-like"/>
    <property type="match status" value="1"/>
</dbReference>
<dbReference type="InterPro" id="IPR036047">
    <property type="entry name" value="F-box-like_dom_sf"/>
</dbReference>
<dbReference type="InterPro" id="IPR053781">
    <property type="entry name" value="F-box_AtFBL13-like"/>
</dbReference>
<protein>
    <recommendedName>
        <fullName evidence="1">FBD domain-containing protein</fullName>
    </recommendedName>
</protein>
<evidence type="ECO:0000313" key="2">
    <source>
        <dbReference type="EMBL" id="CAA7054399.1"/>
    </source>
</evidence>
<dbReference type="Pfam" id="PF08387">
    <property type="entry name" value="FBD"/>
    <property type="match status" value="1"/>
</dbReference>
<keyword evidence="3" id="KW-1185">Reference proteome</keyword>
<dbReference type="EMBL" id="CACVBM020001573">
    <property type="protein sequence ID" value="CAA7054399.1"/>
    <property type="molecule type" value="Genomic_DNA"/>
</dbReference>
<dbReference type="AlphaFoldDB" id="A0A6D2L337"/>
<dbReference type="Proteomes" id="UP000467841">
    <property type="component" value="Unassembled WGS sequence"/>
</dbReference>
<dbReference type="OrthoDB" id="1094345at2759"/>
<dbReference type="SUPFAM" id="SSF81383">
    <property type="entry name" value="F-box domain"/>
    <property type="match status" value="1"/>
</dbReference>
<evidence type="ECO:0000313" key="3">
    <source>
        <dbReference type="Proteomes" id="UP000467841"/>
    </source>
</evidence>
<dbReference type="InterPro" id="IPR050232">
    <property type="entry name" value="FBL13/AtMIF1-like"/>
</dbReference>